<accession>K6BVZ0</accession>
<dbReference type="EMBL" id="AJLR01000148">
    <property type="protein sequence ID" value="EKN63080.1"/>
    <property type="molecule type" value="Genomic_DNA"/>
</dbReference>
<dbReference type="RefSeq" id="WP_003332998.1">
    <property type="nucleotide sequence ID" value="NZ_AJLR01000148.1"/>
</dbReference>
<gene>
    <name evidence="2" type="ORF">BAZO_18928</name>
</gene>
<comment type="caution">
    <text evidence="2">The sequence shown here is derived from an EMBL/GenBank/DDBJ whole genome shotgun (WGS) entry which is preliminary data.</text>
</comment>
<protein>
    <submittedName>
        <fullName evidence="2">Uncharacterized protein</fullName>
    </submittedName>
</protein>
<evidence type="ECO:0000313" key="3">
    <source>
        <dbReference type="Proteomes" id="UP000006315"/>
    </source>
</evidence>
<evidence type="ECO:0000256" key="1">
    <source>
        <dbReference type="SAM" id="Coils"/>
    </source>
</evidence>
<keyword evidence="1" id="KW-0175">Coiled coil</keyword>
<organism evidence="2 3">
    <name type="scientific">Schinkia azotoformans LMG 9581</name>
    <dbReference type="NCBI Taxonomy" id="1131731"/>
    <lineage>
        <taxon>Bacteria</taxon>
        <taxon>Bacillati</taxon>
        <taxon>Bacillota</taxon>
        <taxon>Bacilli</taxon>
        <taxon>Bacillales</taxon>
        <taxon>Bacillaceae</taxon>
        <taxon>Calidifontibacillus/Schinkia group</taxon>
        <taxon>Schinkia</taxon>
    </lineage>
</organism>
<dbReference type="PATRIC" id="fig|1131731.3.peg.3862"/>
<dbReference type="AlphaFoldDB" id="K6BVZ0"/>
<name>K6BVZ0_SCHAZ</name>
<reference evidence="2 3" key="1">
    <citation type="journal article" date="2012" name="Front. Microbiol.">
        <title>Redundancy and modularity in membrane-associated dissimilatory nitrate reduction in Bacillus.</title>
        <authorList>
            <person name="Heylen K."/>
            <person name="Keltjens J."/>
        </authorList>
    </citation>
    <scope>NUCLEOTIDE SEQUENCE [LARGE SCALE GENOMIC DNA]</scope>
    <source>
        <strain evidence="2 3">LMG 9581</strain>
    </source>
</reference>
<keyword evidence="3" id="KW-1185">Reference proteome</keyword>
<proteinExistence type="predicted"/>
<dbReference type="GeneID" id="89471245"/>
<sequence>MNSKDYQQYLLDIKDWSDQVETILKEQHVDEEAYLAWKQQMENLMKQIEEKIEKSEIKEDDILELEKEARGLYEGAKKVKRKSF</sequence>
<evidence type="ECO:0000313" key="2">
    <source>
        <dbReference type="EMBL" id="EKN63080.1"/>
    </source>
</evidence>
<dbReference type="Proteomes" id="UP000006315">
    <property type="component" value="Unassembled WGS sequence"/>
</dbReference>
<feature type="coiled-coil region" evidence="1">
    <location>
        <begin position="34"/>
        <end position="68"/>
    </location>
</feature>